<proteinExistence type="predicted"/>
<feature type="domain" description="Hemerythrin-like" evidence="1">
    <location>
        <begin position="90"/>
        <end position="219"/>
    </location>
</feature>
<accession>A0A916QHR0</accession>
<evidence type="ECO:0000259" key="2">
    <source>
        <dbReference type="Pfam" id="PF04282"/>
    </source>
</evidence>
<dbReference type="PANTHER" id="PTHR39966">
    <property type="entry name" value="BLL2471 PROTEIN-RELATED"/>
    <property type="match status" value="1"/>
</dbReference>
<organism evidence="3 4">
    <name type="scientific">Lactobacillus corticis</name>
    <dbReference type="NCBI Taxonomy" id="2201249"/>
    <lineage>
        <taxon>Bacteria</taxon>
        <taxon>Bacillati</taxon>
        <taxon>Bacillota</taxon>
        <taxon>Bacilli</taxon>
        <taxon>Lactobacillales</taxon>
        <taxon>Lactobacillaceae</taxon>
        <taxon>Lactobacillus</taxon>
    </lineage>
</organism>
<dbReference type="Proteomes" id="UP000677218">
    <property type="component" value="Unassembled WGS sequence"/>
</dbReference>
<comment type="caution">
    <text evidence="3">The sequence shown here is derived from an EMBL/GenBank/DDBJ whole genome shotgun (WGS) entry which is preliminary data.</text>
</comment>
<reference evidence="3" key="1">
    <citation type="submission" date="2020-08" db="EMBL/GenBank/DDBJ databases">
        <title>Taxonomic study for Lactobacillus species isolated from hardwood bark.</title>
        <authorList>
            <person name="Tohno M."/>
            <person name="Tanizawa Y."/>
        </authorList>
    </citation>
    <scope>NUCLEOTIDE SEQUENCE</scope>
    <source>
        <strain evidence="3">B40</strain>
    </source>
</reference>
<dbReference type="Pfam" id="PF04282">
    <property type="entry name" value="DUF438"/>
    <property type="match status" value="1"/>
</dbReference>
<dbReference type="Pfam" id="PF01814">
    <property type="entry name" value="Hemerythrin"/>
    <property type="match status" value="1"/>
</dbReference>
<dbReference type="PANTHER" id="PTHR39966:SF3">
    <property type="entry name" value="DUF438 DOMAIN-CONTAINING PROTEIN"/>
    <property type="match status" value="1"/>
</dbReference>
<evidence type="ECO:0000259" key="1">
    <source>
        <dbReference type="Pfam" id="PF01814"/>
    </source>
</evidence>
<protein>
    <submittedName>
        <fullName evidence="3">Hemerythrin HHE cation binding domain protein</fullName>
    </submittedName>
</protein>
<dbReference type="EMBL" id="BMAY01000001">
    <property type="protein sequence ID" value="GFZ26227.1"/>
    <property type="molecule type" value="Genomic_DNA"/>
</dbReference>
<dbReference type="Gene3D" id="1.20.120.520">
    <property type="entry name" value="nmb1532 protein domain like"/>
    <property type="match status" value="1"/>
</dbReference>
<dbReference type="InterPro" id="IPR007380">
    <property type="entry name" value="DUF438"/>
</dbReference>
<evidence type="ECO:0000313" key="4">
    <source>
        <dbReference type="Proteomes" id="UP000677218"/>
    </source>
</evidence>
<dbReference type="GO" id="GO:0005886">
    <property type="term" value="C:plasma membrane"/>
    <property type="evidence" value="ECO:0007669"/>
    <property type="project" value="TreeGrafter"/>
</dbReference>
<name>A0A916QHR0_9LACO</name>
<gene>
    <name evidence="3" type="ORF">LCB40_01070</name>
</gene>
<dbReference type="InterPro" id="IPR012312">
    <property type="entry name" value="Hemerythrin-like"/>
</dbReference>
<feature type="domain" description="DUF438" evidence="2">
    <location>
        <begin position="14"/>
        <end position="77"/>
    </location>
</feature>
<dbReference type="RefSeq" id="WP_212779938.1">
    <property type="nucleotide sequence ID" value="NZ_BMAY01000001.1"/>
</dbReference>
<evidence type="ECO:0000313" key="3">
    <source>
        <dbReference type="EMBL" id="GFZ26227.1"/>
    </source>
</evidence>
<dbReference type="Pfam" id="PF13596">
    <property type="entry name" value="PAS_10"/>
    <property type="match status" value="1"/>
</dbReference>
<keyword evidence="4" id="KW-1185">Reference proteome</keyword>
<dbReference type="AlphaFoldDB" id="A0A916QHR0"/>
<sequence>MANLSQERQDAIVKILHYIQNGGDLATAKKMFAESFDQVDVSEITAAERALIANGLDPRQIQYLCNVHAEVFKGNIKETQGNPDFSIPGHPVHTFKLENVVIKSLINDALLPDFHKWEQGDETAVARLQQEVKDLGQIKKHYKRKEMSMFPIMVKYGITAPPQVMWGVDDNILDLIKQTQTALEEDPVDKAKLTELVKKTSHEVLEMIFKEEEIMLPMIDEVASPADWGEVKRDEASVGYALIQKPMNWQPKAQAKPAQATGSLSVGNLTSLSLNFARGSLNLEELTGILALLPFQITYVDKDDKVKFFGGASEVFPHSNSALGNDVYSCHPQWAIPKVKQILEAFRQGKKDQLEIVFKKNDQKISERFFAVKDPNGNYLGCLEVVEDVTKYAE</sequence>